<feature type="signal peptide" evidence="3">
    <location>
        <begin position="1"/>
        <end position="18"/>
    </location>
</feature>
<dbReference type="PANTHER" id="PTHR12147">
    <property type="entry name" value="METALLOPEPTIDASE M28 FAMILY MEMBER"/>
    <property type="match status" value="1"/>
</dbReference>
<dbReference type="GO" id="GO:0008235">
    <property type="term" value="F:metalloexopeptidase activity"/>
    <property type="evidence" value="ECO:0007669"/>
    <property type="project" value="InterPro"/>
</dbReference>
<dbReference type="PANTHER" id="PTHR12147:SF26">
    <property type="entry name" value="PEPTIDASE M28 DOMAIN-CONTAINING PROTEIN"/>
    <property type="match status" value="1"/>
</dbReference>
<evidence type="ECO:0000313" key="6">
    <source>
        <dbReference type="Proteomes" id="UP001209878"/>
    </source>
</evidence>
<dbReference type="Gene3D" id="3.40.630.10">
    <property type="entry name" value="Zn peptidases"/>
    <property type="match status" value="1"/>
</dbReference>
<evidence type="ECO:0000259" key="4">
    <source>
        <dbReference type="Pfam" id="PF04389"/>
    </source>
</evidence>
<keyword evidence="3" id="KW-0732">Signal</keyword>
<comment type="similarity">
    <text evidence="2">Belongs to the peptidase M28 family. M28B subfamily.</text>
</comment>
<organism evidence="5 6">
    <name type="scientific">Ridgeia piscesae</name>
    <name type="common">Tubeworm</name>
    <dbReference type="NCBI Taxonomy" id="27915"/>
    <lineage>
        <taxon>Eukaryota</taxon>
        <taxon>Metazoa</taxon>
        <taxon>Spiralia</taxon>
        <taxon>Lophotrochozoa</taxon>
        <taxon>Annelida</taxon>
        <taxon>Polychaeta</taxon>
        <taxon>Sedentaria</taxon>
        <taxon>Canalipalpata</taxon>
        <taxon>Sabellida</taxon>
        <taxon>Siboglinidae</taxon>
        <taxon>Ridgeia</taxon>
    </lineage>
</organism>
<evidence type="ECO:0000256" key="2">
    <source>
        <dbReference type="ARBA" id="ARBA00005634"/>
    </source>
</evidence>
<keyword evidence="6" id="KW-1185">Reference proteome</keyword>
<feature type="domain" description="Peptidase M28" evidence="4">
    <location>
        <begin position="107"/>
        <end position="164"/>
    </location>
</feature>
<evidence type="ECO:0000313" key="5">
    <source>
        <dbReference type="EMBL" id="KAK2191369.1"/>
    </source>
</evidence>
<accession>A0AAD9PAS0</accession>
<dbReference type="SUPFAM" id="SSF53187">
    <property type="entry name" value="Zn-dependent exopeptidases"/>
    <property type="match status" value="1"/>
</dbReference>
<dbReference type="AlphaFoldDB" id="A0AAD9PAS0"/>
<gene>
    <name evidence="5" type="ORF">NP493_53g05008</name>
</gene>
<name>A0AAD9PAS0_RIDPI</name>
<evidence type="ECO:0000256" key="3">
    <source>
        <dbReference type="SAM" id="SignalP"/>
    </source>
</evidence>
<feature type="chain" id="PRO_5042077592" description="Peptidase M28 domain-containing protein" evidence="3">
    <location>
        <begin position="19"/>
        <end position="416"/>
    </location>
</feature>
<reference evidence="5" key="1">
    <citation type="journal article" date="2023" name="Mol. Biol. Evol.">
        <title>Third-Generation Sequencing Reveals the Adaptive Role of the Epigenome in Three Deep-Sea Polychaetes.</title>
        <authorList>
            <person name="Perez M."/>
            <person name="Aroh O."/>
            <person name="Sun Y."/>
            <person name="Lan Y."/>
            <person name="Juniper S.K."/>
            <person name="Young C.R."/>
            <person name="Angers B."/>
            <person name="Qian P.Y."/>
        </authorList>
    </citation>
    <scope>NUCLEOTIDE SEQUENCE</scope>
    <source>
        <strain evidence="5">R07B-5</strain>
    </source>
</reference>
<dbReference type="GO" id="GO:0006508">
    <property type="term" value="P:proteolysis"/>
    <property type="evidence" value="ECO:0007669"/>
    <property type="project" value="InterPro"/>
</dbReference>
<dbReference type="Pfam" id="PF04389">
    <property type="entry name" value="Peptidase_M28"/>
    <property type="match status" value="1"/>
</dbReference>
<proteinExistence type="inferred from homology"/>
<evidence type="ECO:0000256" key="1">
    <source>
        <dbReference type="ARBA" id="ARBA00001947"/>
    </source>
</evidence>
<comment type="cofactor">
    <cofactor evidence="1">
        <name>Zn(2+)</name>
        <dbReference type="ChEBI" id="CHEBI:29105"/>
    </cofactor>
</comment>
<dbReference type="InterPro" id="IPR007484">
    <property type="entry name" value="Peptidase_M28"/>
</dbReference>
<comment type="caution">
    <text evidence="5">The sequence shown here is derived from an EMBL/GenBank/DDBJ whole genome shotgun (WGS) entry which is preliminary data.</text>
</comment>
<dbReference type="Proteomes" id="UP001209878">
    <property type="component" value="Unassembled WGS sequence"/>
</dbReference>
<dbReference type="EMBL" id="JAODUO010000053">
    <property type="protein sequence ID" value="KAK2191369.1"/>
    <property type="molecule type" value="Genomic_DNA"/>
</dbReference>
<protein>
    <recommendedName>
        <fullName evidence="4">Peptidase M28 domain-containing protein</fullName>
    </recommendedName>
</protein>
<dbReference type="InterPro" id="IPR045175">
    <property type="entry name" value="M28_fam"/>
</dbReference>
<sequence length="416" mass="45943">MTISRLLSVLGLIVAVSADGSKDECGVPPPVNEDNLVTWLRDVFHVTRSPLDETNKKEVRRFITEQFGNISAAVEKAAVEVQRFSVSGQSPIEGVNIIYVLPGCEWGSERDNVLVVTANYDTTTSVTPDDNGSGMVALLETARILSSRAEHCTPGTTVIFVAVDQLPGEIGFTTFGTEYLIRKVLRKYNIPPRHFRGTVILKGLMNFDPAENSQHIPPAVYMLAPEPANAIAAKGCRGDFLAAVSLSSNGVGEVATLYHEHWATETAKLATSGRPLLYNFELSETLGLIEPFKENVEEFTHAGVFTFWTRLSNYTADNFNIVVLTDTVQMRGYMRRCHQKLCDNLEMALKPSNIELLRVTTTTLVRYLAEVSWRENVVTDPPSLADLCPVRGMPADVIQIHLHWLTCVLFAACLLT</sequence>